<reference evidence="6" key="1">
    <citation type="submission" date="2022-11" db="EMBL/GenBank/DDBJ databases">
        <authorList>
            <person name="Morgan W.R."/>
            <person name="Tartar A."/>
        </authorList>
    </citation>
    <scope>NUCLEOTIDE SEQUENCE</scope>
    <source>
        <strain evidence="6">ARSEF 373</strain>
    </source>
</reference>
<feature type="non-terminal residue" evidence="6">
    <location>
        <position position="1"/>
    </location>
</feature>
<evidence type="ECO:0000259" key="5">
    <source>
        <dbReference type="SMART" id="SM01340"/>
    </source>
</evidence>
<dbReference type="InterPro" id="IPR020568">
    <property type="entry name" value="Ribosomal_Su5_D2-typ_SF"/>
</dbReference>
<dbReference type="SUPFAM" id="SSF118116">
    <property type="entry name" value="DNA mismatch repair protein MutL"/>
    <property type="match status" value="1"/>
</dbReference>
<dbReference type="GO" id="GO:0006298">
    <property type="term" value="P:mismatch repair"/>
    <property type="evidence" value="ECO:0007669"/>
    <property type="project" value="InterPro"/>
</dbReference>
<evidence type="ECO:0000256" key="3">
    <source>
        <dbReference type="SAM" id="MobiDB-lite"/>
    </source>
</evidence>
<name>A0AAV2Z307_9STRA</name>
<dbReference type="InterPro" id="IPR042120">
    <property type="entry name" value="MutL_C_dimsub"/>
</dbReference>
<evidence type="ECO:0000313" key="6">
    <source>
        <dbReference type="EMBL" id="DBA00786.1"/>
    </source>
</evidence>
<comment type="caution">
    <text evidence="6">The sequence shown here is derived from an EMBL/GenBank/DDBJ whole genome shotgun (WGS) entry which is preliminary data.</text>
</comment>
<feature type="domain" description="DNA mismatch repair protein S5" evidence="5">
    <location>
        <begin position="228"/>
        <end position="405"/>
    </location>
</feature>
<dbReference type="SUPFAM" id="SSF54211">
    <property type="entry name" value="Ribosomal protein S5 domain 2-like"/>
    <property type="match status" value="1"/>
</dbReference>
<dbReference type="InterPro" id="IPR037198">
    <property type="entry name" value="MutL_C_sf"/>
</dbReference>
<sequence length="821" mass="90820">SVQTTTMAEKTTLHALKKEDVQRICSGQSVVDLATAVKEMVENALDAGATVIEVKLKEFGRECIEVSDNGSGVSPDNYASLALKHYTSKISSFEDIDSIASFGFRGEALSSICQLAASFSVVTRTKDEQLGTLLVYDGAGKVTKETKKARPVGTTIIVEDLFKPLPVRYKDFHKNIKKHYTKLLRVLQSYALICTHVKLSVVNMSGKSGNRQVVLSTQAQQGSIAENIASVFGMKFFRTLVSVDFDLNEDKEVWQLRRQQEAASQASQGAGGNLSDNDEDGRDVESQSTVASVEDEDQARELSKRRQVTGFVSRVGEGVGRSDNDRQFFYINGRPFDLPKASITKAANEVWRQFEMKQKPACVLNFDLPLGEFDVNVTPDKRETFLKHEGEIVEAFKRLLTKVYQPSRGTFTVQPLLSTYAKSSVKDEKAEKKEDTVEPHDNGGESNTTPANDRAKDEGLRDHNGTKVTLGKRGSVSPAADVEQVQPSTKKSRPTTPEVTSPSGCCEHSSPVETPADRQTSFLRLDRALQSRADVLPTPTPSKSEEDFASPTTPIVLGSSDRKPRSARKSPATKGVESVADWSLVQMMEARQRYFQQEVQIEQARQATATAAKTCSTAVTNAAGTGELDHDVATAALQRVLTKEDFRRMEVLGQFNLGFIIAKLDDDLFIIDQHASDEKYNFEMLQRTTVMHQQPLVRPLPLELTAGEEMVIVDHMDLFARNGFTFQVDKDAPATKKLRLLSLPFSKHTQFGIEDIRELASLLMDSPLNPASIRLPKVMAMFASRACRSSIMIGTALHKEEMQKIVRNLATLDQPWNCPHG</sequence>
<keyword evidence="2" id="KW-0227">DNA damage</keyword>
<dbReference type="GO" id="GO:0030983">
    <property type="term" value="F:mismatched DNA binding"/>
    <property type="evidence" value="ECO:0007669"/>
    <property type="project" value="InterPro"/>
</dbReference>
<evidence type="ECO:0000256" key="2">
    <source>
        <dbReference type="ARBA" id="ARBA00022763"/>
    </source>
</evidence>
<dbReference type="InterPro" id="IPR013507">
    <property type="entry name" value="DNA_mismatch_S5_2-like"/>
</dbReference>
<protein>
    <recommendedName>
        <fullName evidence="8">DNA mismatch repair protein PMS1</fullName>
    </recommendedName>
</protein>
<dbReference type="PANTHER" id="PTHR10073:SF52">
    <property type="entry name" value="MISMATCH REPAIR ENDONUCLEASE PMS2"/>
    <property type="match status" value="1"/>
</dbReference>
<feature type="domain" description="MutL C-terminal dimerisation" evidence="4">
    <location>
        <begin position="651"/>
        <end position="797"/>
    </location>
</feature>
<dbReference type="GO" id="GO:0005524">
    <property type="term" value="F:ATP binding"/>
    <property type="evidence" value="ECO:0007669"/>
    <property type="project" value="InterPro"/>
</dbReference>
<organism evidence="6 7">
    <name type="scientific">Lagenidium giganteum</name>
    <dbReference type="NCBI Taxonomy" id="4803"/>
    <lineage>
        <taxon>Eukaryota</taxon>
        <taxon>Sar</taxon>
        <taxon>Stramenopiles</taxon>
        <taxon>Oomycota</taxon>
        <taxon>Peronosporomycetes</taxon>
        <taxon>Pythiales</taxon>
        <taxon>Pythiaceae</taxon>
    </lineage>
</organism>
<dbReference type="EMBL" id="DAKRPA010000058">
    <property type="protein sequence ID" value="DBA00786.1"/>
    <property type="molecule type" value="Genomic_DNA"/>
</dbReference>
<comment type="similarity">
    <text evidence="1">Belongs to the DNA mismatch repair MutL/HexB family.</text>
</comment>
<feature type="region of interest" description="Disordered" evidence="3">
    <location>
        <begin position="422"/>
        <end position="516"/>
    </location>
</feature>
<keyword evidence="7" id="KW-1185">Reference proteome</keyword>
<dbReference type="GO" id="GO:0016887">
    <property type="term" value="F:ATP hydrolysis activity"/>
    <property type="evidence" value="ECO:0007669"/>
    <property type="project" value="InterPro"/>
</dbReference>
<dbReference type="InterPro" id="IPR014762">
    <property type="entry name" value="DNA_mismatch_repair_CS"/>
</dbReference>
<dbReference type="InterPro" id="IPR014790">
    <property type="entry name" value="MutL_C"/>
</dbReference>
<dbReference type="Proteomes" id="UP001146120">
    <property type="component" value="Unassembled WGS sequence"/>
</dbReference>
<dbReference type="SUPFAM" id="SSF55874">
    <property type="entry name" value="ATPase domain of HSP90 chaperone/DNA topoisomerase II/histidine kinase"/>
    <property type="match status" value="1"/>
</dbReference>
<dbReference type="Gene3D" id="3.30.230.10">
    <property type="match status" value="1"/>
</dbReference>
<feature type="compositionally biased region" description="Polar residues" evidence="3">
    <location>
        <begin position="485"/>
        <end position="503"/>
    </location>
</feature>
<dbReference type="NCBIfam" id="TIGR00585">
    <property type="entry name" value="mutl"/>
    <property type="match status" value="1"/>
</dbReference>
<dbReference type="SMART" id="SM00853">
    <property type="entry name" value="MutL_C"/>
    <property type="match status" value="1"/>
</dbReference>
<dbReference type="InterPro" id="IPR014721">
    <property type="entry name" value="Ribsml_uS5_D2-typ_fold_subgr"/>
</dbReference>
<dbReference type="Gene3D" id="3.30.1370.100">
    <property type="entry name" value="MutL, C-terminal domain, regulatory subdomain"/>
    <property type="match status" value="1"/>
</dbReference>
<dbReference type="Pfam" id="PF01119">
    <property type="entry name" value="DNA_mis_repair"/>
    <property type="match status" value="1"/>
</dbReference>
<dbReference type="PANTHER" id="PTHR10073">
    <property type="entry name" value="DNA MISMATCH REPAIR PROTEIN MLH, PMS, MUTL"/>
    <property type="match status" value="1"/>
</dbReference>
<dbReference type="FunFam" id="3.30.565.10:FF:000014">
    <property type="entry name" value="Mismatch repair endonuclease pms1, putative"/>
    <property type="match status" value="1"/>
</dbReference>
<feature type="region of interest" description="Disordered" evidence="3">
    <location>
        <begin position="532"/>
        <end position="575"/>
    </location>
</feature>
<reference evidence="6" key="2">
    <citation type="journal article" date="2023" name="Microbiol Resour">
        <title>Decontamination and Annotation of the Draft Genome Sequence of the Oomycete Lagenidium giganteum ARSEF 373.</title>
        <authorList>
            <person name="Morgan W.R."/>
            <person name="Tartar A."/>
        </authorList>
    </citation>
    <scope>NUCLEOTIDE SEQUENCE</scope>
    <source>
        <strain evidence="6">ARSEF 373</strain>
    </source>
</reference>
<dbReference type="SMART" id="SM01340">
    <property type="entry name" value="DNA_mis_repair"/>
    <property type="match status" value="1"/>
</dbReference>
<dbReference type="InterPro" id="IPR038973">
    <property type="entry name" value="MutL/Mlh/Pms-like"/>
</dbReference>
<dbReference type="GO" id="GO:0140664">
    <property type="term" value="F:ATP-dependent DNA damage sensor activity"/>
    <property type="evidence" value="ECO:0007669"/>
    <property type="project" value="InterPro"/>
</dbReference>
<accession>A0AAV2Z307</accession>
<dbReference type="Gene3D" id="3.30.1540.20">
    <property type="entry name" value="MutL, C-terminal domain, dimerisation subdomain"/>
    <property type="match status" value="1"/>
</dbReference>
<feature type="compositionally biased region" description="Basic and acidic residues" evidence="3">
    <location>
        <begin position="424"/>
        <end position="443"/>
    </location>
</feature>
<evidence type="ECO:0000313" key="7">
    <source>
        <dbReference type="Proteomes" id="UP001146120"/>
    </source>
</evidence>
<feature type="region of interest" description="Disordered" evidence="3">
    <location>
        <begin position="258"/>
        <end position="304"/>
    </location>
</feature>
<dbReference type="CDD" id="cd16926">
    <property type="entry name" value="HATPase_MutL-MLH-PMS-like"/>
    <property type="match status" value="1"/>
</dbReference>
<evidence type="ECO:0000256" key="1">
    <source>
        <dbReference type="ARBA" id="ARBA00006082"/>
    </source>
</evidence>
<evidence type="ECO:0008006" key="8">
    <source>
        <dbReference type="Google" id="ProtNLM"/>
    </source>
</evidence>
<feature type="compositionally biased region" description="Basic and acidic residues" evidence="3">
    <location>
        <begin position="453"/>
        <end position="465"/>
    </location>
</feature>
<gene>
    <name evidence="6" type="ORF">N0F65_004691</name>
</gene>
<dbReference type="InterPro" id="IPR036890">
    <property type="entry name" value="HATPase_C_sf"/>
</dbReference>
<dbReference type="AlphaFoldDB" id="A0AAV2Z307"/>
<dbReference type="FunFam" id="3.30.1370.100:FF:000001">
    <property type="entry name" value="Mismatch repair endonuclease pms1, putative"/>
    <property type="match status" value="1"/>
</dbReference>
<dbReference type="GO" id="GO:0032389">
    <property type="term" value="C:MutLalpha complex"/>
    <property type="evidence" value="ECO:0007669"/>
    <property type="project" value="TreeGrafter"/>
</dbReference>
<dbReference type="PROSITE" id="PS00058">
    <property type="entry name" value="DNA_MISMATCH_REPAIR_1"/>
    <property type="match status" value="1"/>
</dbReference>
<proteinExistence type="inferred from homology"/>
<dbReference type="Pfam" id="PF08676">
    <property type="entry name" value="MutL_C"/>
    <property type="match status" value="1"/>
</dbReference>
<dbReference type="Gene3D" id="3.30.565.10">
    <property type="entry name" value="Histidine kinase-like ATPase, C-terminal domain"/>
    <property type="match status" value="1"/>
</dbReference>
<evidence type="ECO:0000259" key="4">
    <source>
        <dbReference type="SMART" id="SM00853"/>
    </source>
</evidence>
<dbReference type="InterPro" id="IPR002099">
    <property type="entry name" value="MutL/Mlh/PMS"/>
</dbReference>
<dbReference type="InterPro" id="IPR042121">
    <property type="entry name" value="MutL_C_regsub"/>
</dbReference>
<dbReference type="Pfam" id="PF13589">
    <property type="entry name" value="HATPase_c_3"/>
    <property type="match status" value="1"/>
</dbReference>
<dbReference type="CDD" id="cd03484">
    <property type="entry name" value="MutL_Trans_hPMS_2_like"/>
    <property type="match status" value="1"/>
</dbReference>